<dbReference type="STRING" id="294746.A5DMX4"/>
<keyword evidence="2" id="KW-0378">Hydrolase</keyword>
<dbReference type="InterPro" id="IPR017850">
    <property type="entry name" value="Alkaline_phosphatase_core_sf"/>
</dbReference>
<dbReference type="AlphaFoldDB" id="A5DMX4"/>
<dbReference type="CDD" id="cd16150">
    <property type="entry name" value="sulfatase_like"/>
    <property type="match status" value="1"/>
</dbReference>
<dbReference type="OrthoDB" id="96314at2759"/>
<dbReference type="GO" id="GO:0005737">
    <property type="term" value="C:cytoplasm"/>
    <property type="evidence" value="ECO:0007669"/>
    <property type="project" value="TreeGrafter"/>
</dbReference>
<feature type="domain" description="Sulfatase N-terminal" evidence="4">
    <location>
        <begin position="9"/>
        <end position="358"/>
    </location>
</feature>
<evidence type="ECO:0000259" key="4">
    <source>
        <dbReference type="Pfam" id="PF00884"/>
    </source>
</evidence>
<name>A5DMX4_PICGU</name>
<gene>
    <name evidence="5" type="ORF">PGUG_04625</name>
</gene>
<dbReference type="Proteomes" id="UP000001997">
    <property type="component" value="Unassembled WGS sequence"/>
</dbReference>
<dbReference type="InParanoid" id="A5DMX4"/>
<evidence type="ECO:0000256" key="3">
    <source>
        <dbReference type="SAM" id="MobiDB-lite"/>
    </source>
</evidence>
<evidence type="ECO:0000313" key="6">
    <source>
        <dbReference type="Proteomes" id="UP000001997"/>
    </source>
</evidence>
<organism evidence="5 6">
    <name type="scientific">Meyerozyma guilliermondii (strain ATCC 6260 / CBS 566 / DSM 6381 / JCM 1539 / NBRC 10279 / NRRL Y-324)</name>
    <name type="common">Yeast</name>
    <name type="synonym">Candida guilliermondii</name>
    <dbReference type="NCBI Taxonomy" id="294746"/>
    <lineage>
        <taxon>Eukaryota</taxon>
        <taxon>Fungi</taxon>
        <taxon>Dikarya</taxon>
        <taxon>Ascomycota</taxon>
        <taxon>Saccharomycotina</taxon>
        <taxon>Pichiomycetes</taxon>
        <taxon>Debaryomycetaceae</taxon>
        <taxon>Meyerozyma</taxon>
    </lineage>
</organism>
<keyword evidence="6" id="KW-1185">Reference proteome</keyword>
<dbReference type="eggNOG" id="KOG3867">
    <property type="taxonomic scope" value="Eukaryota"/>
</dbReference>
<dbReference type="EMBL" id="CH408160">
    <property type="protein sequence ID" value="EDK40527.2"/>
    <property type="molecule type" value="Genomic_DNA"/>
</dbReference>
<protein>
    <recommendedName>
        <fullName evidence="4">Sulfatase N-terminal domain-containing protein</fullName>
    </recommendedName>
</protein>
<dbReference type="PANTHER" id="PTHR45953">
    <property type="entry name" value="IDURONATE 2-SULFATASE"/>
    <property type="match status" value="1"/>
</dbReference>
<dbReference type="OMA" id="DHGELHG"/>
<accession>A5DMX4</accession>
<dbReference type="PANTHER" id="PTHR45953:SF1">
    <property type="entry name" value="IDURONATE 2-SULFATASE"/>
    <property type="match status" value="1"/>
</dbReference>
<dbReference type="GeneID" id="5124855"/>
<keyword evidence="1" id="KW-0479">Metal-binding</keyword>
<dbReference type="GO" id="GO:0019637">
    <property type="term" value="P:organophosphate metabolic process"/>
    <property type="evidence" value="ECO:0007669"/>
    <property type="project" value="UniProtKB-ARBA"/>
</dbReference>
<dbReference type="RefSeq" id="XP_001482670.2">
    <property type="nucleotide sequence ID" value="XM_001482620.1"/>
</dbReference>
<dbReference type="GO" id="GO:0004423">
    <property type="term" value="F:iduronate-2-sulfatase activity"/>
    <property type="evidence" value="ECO:0007669"/>
    <property type="project" value="TreeGrafter"/>
</dbReference>
<evidence type="ECO:0000256" key="1">
    <source>
        <dbReference type="ARBA" id="ARBA00022723"/>
    </source>
</evidence>
<dbReference type="InterPro" id="IPR000917">
    <property type="entry name" value="Sulfatase_N"/>
</dbReference>
<dbReference type="KEGG" id="pgu:PGUG_04625"/>
<feature type="region of interest" description="Disordered" evidence="3">
    <location>
        <begin position="484"/>
        <end position="510"/>
    </location>
</feature>
<dbReference type="SUPFAM" id="SSF53649">
    <property type="entry name" value="Alkaline phosphatase-like"/>
    <property type="match status" value="1"/>
</dbReference>
<dbReference type="Gene3D" id="3.40.720.10">
    <property type="entry name" value="Alkaline Phosphatase, subunit A"/>
    <property type="match status" value="1"/>
</dbReference>
<reference evidence="5 6" key="1">
    <citation type="journal article" date="2009" name="Nature">
        <title>Evolution of pathogenicity and sexual reproduction in eight Candida genomes.</title>
        <authorList>
            <person name="Butler G."/>
            <person name="Rasmussen M.D."/>
            <person name="Lin M.F."/>
            <person name="Santos M.A."/>
            <person name="Sakthikumar S."/>
            <person name="Munro C.A."/>
            <person name="Rheinbay E."/>
            <person name="Grabherr M."/>
            <person name="Forche A."/>
            <person name="Reedy J.L."/>
            <person name="Agrafioti I."/>
            <person name="Arnaud M.B."/>
            <person name="Bates S."/>
            <person name="Brown A.J."/>
            <person name="Brunke S."/>
            <person name="Costanzo M.C."/>
            <person name="Fitzpatrick D.A."/>
            <person name="de Groot P.W."/>
            <person name="Harris D."/>
            <person name="Hoyer L.L."/>
            <person name="Hube B."/>
            <person name="Klis F.M."/>
            <person name="Kodira C."/>
            <person name="Lennard N."/>
            <person name="Logue M.E."/>
            <person name="Martin R."/>
            <person name="Neiman A.M."/>
            <person name="Nikolaou E."/>
            <person name="Quail M.A."/>
            <person name="Quinn J."/>
            <person name="Santos M.C."/>
            <person name="Schmitzberger F.F."/>
            <person name="Sherlock G."/>
            <person name="Shah P."/>
            <person name="Silverstein K.A."/>
            <person name="Skrzypek M.S."/>
            <person name="Soll D."/>
            <person name="Staggs R."/>
            <person name="Stansfield I."/>
            <person name="Stumpf M.P."/>
            <person name="Sudbery P.E."/>
            <person name="Srikantha T."/>
            <person name="Zeng Q."/>
            <person name="Berman J."/>
            <person name="Berriman M."/>
            <person name="Heitman J."/>
            <person name="Gow N.A."/>
            <person name="Lorenz M.C."/>
            <person name="Birren B.W."/>
            <person name="Kellis M."/>
            <person name="Cuomo C.A."/>
        </authorList>
    </citation>
    <scope>NUCLEOTIDE SEQUENCE [LARGE SCALE GENOMIC DNA]</scope>
    <source>
        <strain evidence="6">ATCC 6260 / CBS 566 / DSM 6381 / JCM 1539 / NBRC 10279 / NRRL Y-324</strain>
    </source>
</reference>
<dbReference type="GO" id="GO:0046872">
    <property type="term" value="F:metal ion binding"/>
    <property type="evidence" value="ECO:0007669"/>
    <property type="project" value="UniProtKB-KW"/>
</dbReference>
<evidence type="ECO:0000256" key="2">
    <source>
        <dbReference type="ARBA" id="ARBA00022801"/>
    </source>
</evidence>
<dbReference type="HOGENOM" id="CLU_006332_9_2_1"/>
<sequence>MTSRYDKRPNFIVYMPDQLRYDCVGAFGNTTIKTPNIDRLASNGVKFTNCYLQHSVCSQSRASIVTGKYPHETGHRGLTTYLRSWEDNFFKTLKENDYHVVSVGKRGDIFAEGASEESLNEYGFIVEPEASLFEDMREKLTRFRQDYLDKKSPTDWSRLYYTGSRDPIADFDEAVIQSAEKWLDGVNGGSISTGGKPWILFLPLFFPHCPFGVEDPYFSMYDRSAVPSPLSTDSKTGHEPAYMKRLREKHGLNDTPLEVWHEIVATYYGMISRIDDQLGRIISKVEESGLQKSTLTIFCTDHGEYLGDHGLIEKWPSGVSEQLVHEPLIVSGLNLPKGKAVDSLCEMVDLAPTLFEFAQLGEAPFAHNGKSLVPLLYGETNTHKDYVYSEGGFLKGEDAIIEIAPFPYDLKSGLQHEDIVTVGRVIAIRSKEYTFVYRLYEKNELYSRVADLAEAHNLIDDPKYANIIQQLESQLLRWMVESSGLPPKSGPRHVEVKLPKPGSTTFESSP</sequence>
<proteinExistence type="predicted"/>
<evidence type="ECO:0000313" key="5">
    <source>
        <dbReference type="EMBL" id="EDK40527.2"/>
    </source>
</evidence>
<dbReference type="Pfam" id="PF00884">
    <property type="entry name" value="Sulfatase"/>
    <property type="match status" value="1"/>
</dbReference>